<proteinExistence type="predicted"/>
<feature type="region of interest" description="Disordered" evidence="1">
    <location>
        <begin position="1"/>
        <end position="32"/>
    </location>
</feature>
<dbReference type="EMBL" id="CP029543">
    <property type="protein sequence ID" value="AWV48323.1"/>
    <property type="molecule type" value="Genomic_DNA"/>
</dbReference>
<name>A0AAD0P971_MYCLR</name>
<sequence>MLRHDSRRLTRVNDADTLGSLENQDHPSVVSTATSPVAWTACNRLKQGSTGQHLPPAAITALHITAPTLA</sequence>
<reference evidence="2 3" key="1">
    <citation type="submission" date="2018-05" db="EMBL/GenBank/DDBJ databases">
        <title>Evolution of small genomes with special reference to Mycobacterium leprae.</title>
        <authorList>
            <person name="Mohanty P.S."/>
            <person name="Bansal A.K."/>
            <person name="Gupta U.D."/>
            <person name="Naaz F."/>
            <person name="Dwivedi V.D."/>
            <person name="Singh H."/>
            <person name="Gupta G."/>
            <person name="Sharma S."/>
            <person name="Arora M."/>
        </authorList>
    </citation>
    <scope>NUCLEOTIDE SEQUENCE [LARGE SCALE GENOMIC DNA]</scope>
    <source>
        <strain evidence="2 3">MRHRU-235-G</strain>
    </source>
</reference>
<accession>A0AAD0P971</accession>
<protein>
    <submittedName>
        <fullName evidence="2">Uncharacterized protein</fullName>
    </submittedName>
</protein>
<organism evidence="2 3">
    <name type="scientific">Mycobacterium leprae</name>
    <dbReference type="NCBI Taxonomy" id="1769"/>
    <lineage>
        <taxon>Bacteria</taxon>
        <taxon>Bacillati</taxon>
        <taxon>Actinomycetota</taxon>
        <taxon>Actinomycetes</taxon>
        <taxon>Mycobacteriales</taxon>
        <taxon>Mycobacteriaceae</taxon>
        <taxon>Mycobacterium</taxon>
    </lineage>
</organism>
<evidence type="ECO:0000256" key="1">
    <source>
        <dbReference type="SAM" id="MobiDB-lite"/>
    </source>
</evidence>
<gene>
    <name evidence="2" type="ORF">DIJ64_10440</name>
</gene>
<dbReference type="Proteomes" id="UP000249682">
    <property type="component" value="Chromosome"/>
</dbReference>
<dbReference type="AlphaFoldDB" id="A0AAD0P971"/>
<evidence type="ECO:0000313" key="3">
    <source>
        <dbReference type="Proteomes" id="UP000249682"/>
    </source>
</evidence>
<evidence type="ECO:0000313" key="2">
    <source>
        <dbReference type="EMBL" id="AWV48323.1"/>
    </source>
</evidence>
<dbReference type="RefSeq" id="WP_049769830.1">
    <property type="nucleotide sequence ID" value="NZ_CP029543.1"/>
</dbReference>